<comment type="subunit">
    <text evidence="4">The sliding-clamp-loader consists of 4 large subunits and 1 small subunit. Interacts with the sliding clamp; this interaction allows the sliding-clamp-loader to open the sliding clamp. Part of the replicase complex that includes the DNA polymerase, the polymerase clamp, the clamp loader complex, the single-stranded DNA binding protein, the primase, the helicase and the helicase assembly factor.</text>
</comment>
<feature type="binding site" evidence="4">
    <location>
        <position position="21"/>
    </location>
    <ligand>
        <name>ATP</name>
        <dbReference type="ChEBI" id="CHEBI:30616"/>
    </ligand>
</feature>
<evidence type="ECO:0000256" key="4">
    <source>
        <dbReference type="HAMAP-Rule" id="MF_04162"/>
    </source>
</evidence>
<dbReference type="Gene3D" id="1.10.8.60">
    <property type="match status" value="1"/>
</dbReference>
<keyword evidence="1" id="KW-0235">DNA replication</keyword>
<organism evidence="6">
    <name type="scientific">uncultured virus</name>
    <dbReference type="NCBI Taxonomy" id="340016"/>
    <lineage>
        <taxon>Viruses</taxon>
        <taxon>environmental samples</taxon>
    </lineage>
</organism>
<proteinExistence type="inferred from homology"/>
<dbReference type="Gene3D" id="1.20.272.10">
    <property type="match status" value="1"/>
</dbReference>
<sequence length="306" mass="35050">MSIENSLWVEKYRPDVLTNYVGNEHLKGIVKRYLEENDIQNLIFYGPAGTGKTTLAKLLVKNLNCEYLYINASDERGIETIRDKVSGFASTMSFKPLKVVILDEADFLTIQAQASLRNVIETFSKSTRFILTCNYVERIIDPLQSRCQVLKIVPPTKGAVAQHLFSVLSKENIQHSTNHLKDLVNQYYPDLRKMINVCQMSSKNGELELDKQTLVSSNYIDKVIELLPNKKSFKQIRQVIADSNVNDFDALYKTLYARMDEYTSRPAEAIIIIEEYMYHSNFRIDKEINVMACISKLLEVSGKVVI</sequence>
<dbReference type="GO" id="GO:0016887">
    <property type="term" value="F:ATP hydrolysis activity"/>
    <property type="evidence" value="ECO:0007669"/>
    <property type="project" value="UniProtKB-UniRule"/>
</dbReference>
<dbReference type="InterPro" id="IPR027417">
    <property type="entry name" value="P-loop_NTPase"/>
</dbReference>
<dbReference type="InterPro" id="IPR050238">
    <property type="entry name" value="DNA_Rep/Repair_Clamp_Loader"/>
</dbReference>
<keyword evidence="4" id="KW-0378">Hydrolase</keyword>
<dbReference type="Pfam" id="PF00004">
    <property type="entry name" value="AAA"/>
    <property type="match status" value="1"/>
</dbReference>
<dbReference type="PANTHER" id="PTHR11669:SF20">
    <property type="entry name" value="REPLICATION FACTOR C SUBUNIT 4"/>
    <property type="match status" value="1"/>
</dbReference>
<keyword evidence="4" id="KW-1194">Viral DNA replication</keyword>
<protein>
    <recommendedName>
        <fullName evidence="4">Sliding-clamp-loader large subunit</fullName>
        <ecNumber evidence="4">3.6.4.-</ecNumber>
    </recommendedName>
    <alternativeName>
        <fullName evidence="4">Clamp loader gp44 subunit</fullName>
    </alternativeName>
</protein>
<evidence type="ECO:0000313" key="6">
    <source>
        <dbReference type="EMBL" id="ASF00391.1"/>
    </source>
</evidence>
<dbReference type="InterPro" id="IPR046388">
    <property type="entry name" value="T4_Clamp_Loader_L"/>
</dbReference>
<reference evidence="6" key="1">
    <citation type="submission" date="2016-10" db="EMBL/GenBank/DDBJ databases">
        <authorList>
            <person name="Varghese N."/>
        </authorList>
    </citation>
    <scope>NUCLEOTIDE SEQUENCE</scope>
</reference>
<feature type="binding site" evidence="4">
    <location>
        <begin position="9"/>
        <end position="12"/>
    </location>
    <ligand>
        <name>ATP</name>
        <dbReference type="ChEBI" id="CHEBI:30616"/>
    </ligand>
</feature>
<evidence type="ECO:0000256" key="2">
    <source>
        <dbReference type="ARBA" id="ARBA00022741"/>
    </source>
</evidence>
<comment type="function">
    <text evidence="4">Forms the sliding-clamp-loader together with the small subunit. Functions as an ATPase enzyme. The clamp loader holds the clamp in an open conformation and places it onto the DNA. 4 ATP molecules must bind to the sliding-clamp-loader before the latter can open the sliding clamp. ATP hydrolysis triggers the detachment of the sliding clamp from the sliding-clamp-loader, freeing the sliding clamp to track along DNA.</text>
</comment>
<feature type="binding site" evidence="4">
    <location>
        <position position="192"/>
    </location>
    <ligand>
        <name>ATP</name>
        <dbReference type="ChEBI" id="CHEBI:30616"/>
    </ligand>
</feature>
<comment type="similarity">
    <text evidence="4">Belongs to the Tevenvirinae sliding-clamp-loader large subunit family.</text>
</comment>
<name>A0A218MMC7_9VIRU</name>
<dbReference type="GO" id="GO:0003677">
    <property type="term" value="F:DNA binding"/>
    <property type="evidence" value="ECO:0007669"/>
    <property type="project" value="UniProtKB-UniRule"/>
</dbReference>
<dbReference type="PANTHER" id="PTHR11669">
    <property type="entry name" value="REPLICATION FACTOR C / DNA POLYMERASE III GAMMA-TAU SUBUNIT"/>
    <property type="match status" value="1"/>
</dbReference>
<keyword evidence="2 4" id="KW-0547">Nucleotide-binding</keyword>
<feature type="binding site" evidence="4">
    <location>
        <begin position="49"/>
        <end position="54"/>
    </location>
    <ligand>
        <name>ATP</name>
        <dbReference type="ChEBI" id="CHEBI:30616"/>
    </ligand>
</feature>
<dbReference type="SUPFAM" id="SSF52540">
    <property type="entry name" value="P-loop containing nucleoside triphosphate hydrolases"/>
    <property type="match status" value="1"/>
</dbReference>
<dbReference type="GO" id="GO:0006261">
    <property type="term" value="P:DNA-templated DNA replication"/>
    <property type="evidence" value="ECO:0007669"/>
    <property type="project" value="TreeGrafter"/>
</dbReference>
<evidence type="ECO:0000259" key="5">
    <source>
        <dbReference type="SMART" id="SM00382"/>
    </source>
</evidence>
<dbReference type="GO" id="GO:0005524">
    <property type="term" value="F:ATP binding"/>
    <property type="evidence" value="ECO:0007669"/>
    <property type="project" value="UniProtKB-UniRule"/>
</dbReference>
<reference evidence="6" key="2">
    <citation type="journal article" date="2017" name="Nat. Commun.">
        <title>Single-virus genomics reveals hidden cosmopolitan and abundant viruses.</title>
        <authorList>
            <person name="Martinez-Hernandez F."/>
            <person name="Fornas O."/>
            <person name="Lluesma Gomez M."/>
            <person name="Bolduc B."/>
            <person name="de la Cruz Pena M.J."/>
            <person name="Martinez J.M."/>
            <person name="Anton J."/>
            <person name="Gasol J.M."/>
            <person name="Rosselli R."/>
            <person name="Rodriguez-Valera F."/>
            <person name="Sullivan M.B."/>
            <person name="Acinas S.G."/>
            <person name="Martinez-Garcia M."/>
        </authorList>
    </citation>
    <scope>NUCLEOTIDE SEQUENCE</scope>
</reference>
<dbReference type="InterPro" id="IPR003593">
    <property type="entry name" value="AAA+_ATPase"/>
</dbReference>
<dbReference type="HAMAP" id="MF_04162">
    <property type="entry name" value="T4_Clamp_Loader_L"/>
    <property type="match status" value="1"/>
</dbReference>
<accession>A0A218MMC7</accession>
<dbReference type="InterPro" id="IPR003959">
    <property type="entry name" value="ATPase_AAA_core"/>
</dbReference>
<feature type="domain" description="AAA+ ATPase" evidence="5">
    <location>
        <begin position="38"/>
        <end position="156"/>
    </location>
</feature>
<dbReference type="Gene3D" id="3.40.50.300">
    <property type="entry name" value="P-loop containing nucleotide triphosphate hydrolases"/>
    <property type="match status" value="1"/>
</dbReference>
<keyword evidence="3 4" id="KW-0067">ATP-binding</keyword>
<dbReference type="SMART" id="SM00382">
    <property type="entry name" value="AAA"/>
    <property type="match status" value="1"/>
</dbReference>
<evidence type="ECO:0000256" key="3">
    <source>
        <dbReference type="ARBA" id="ARBA00022840"/>
    </source>
</evidence>
<dbReference type="CDD" id="cd00009">
    <property type="entry name" value="AAA"/>
    <property type="match status" value="1"/>
</dbReference>
<dbReference type="GO" id="GO:0039693">
    <property type="term" value="P:viral DNA genome replication"/>
    <property type="evidence" value="ECO:0007669"/>
    <property type="project" value="UniProtKB-UniRule"/>
</dbReference>
<dbReference type="EMBL" id="KY052832">
    <property type="protein sequence ID" value="ASF00391.1"/>
    <property type="molecule type" value="Genomic_DNA"/>
</dbReference>
<evidence type="ECO:0000256" key="1">
    <source>
        <dbReference type="ARBA" id="ARBA00022705"/>
    </source>
</evidence>
<dbReference type="GO" id="GO:0003689">
    <property type="term" value="F:DNA clamp loader activity"/>
    <property type="evidence" value="ECO:0007669"/>
    <property type="project" value="UniProtKB-UniRule"/>
</dbReference>
<dbReference type="GO" id="GO:0006281">
    <property type="term" value="P:DNA repair"/>
    <property type="evidence" value="ECO:0007669"/>
    <property type="project" value="TreeGrafter"/>
</dbReference>
<dbReference type="EC" id="3.6.4.-" evidence="4"/>
<keyword evidence="4" id="KW-0238">DNA-binding</keyword>